<evidence type="ECO:0000313" key="2">
    <source>
        <dbReference type="EMBL" id="SDJ29501.1"/>
    </source>
</evidence>
<dbReference type="AlphaFoldDB" id="A0A0D1V1H0"/>
<dbReference type="Pfam" id="PF14025">
    <property type="entry name" value="DUF4241"/>
    <property type="match status" value="1"/>
</dbReference>
<dbReference type="PATRIC" id="fig|47500.8.peg.1976"/>
<organism evidence="1 3">
    <name type="scientific">Aneurinibacillus migulanus</name>
    <name type="common">Bacillus migulanus</name>
    <dbReference type="NCBI Taxonomy" id="47500"/>
    <lineage>
        <taxon>Bacteria</taxon>
        <taxon>Bacillati</taxon>
        <taxon>Bacillota</taxon>
        <taxon>Bacilli</taxon>
        <taxon>Bacillales</taxon>
        <taxon>Paenibacillaceae</taxon>
        <taxon>Aneurinibacillus group</taxon>
        <taxon>Aneurinibacillus</taxon>
    </lineage>
</organism>
<evidence type="ECO:0000313" key="4">
    <source>
        <dbReference type="Proteomes" id="UP000182836"/>
    </source>
</evidence>
<gene>
    <name evidence="1" type="ORF">AF333_29565</name>
    <name evidence="2" type="ORF">SAMN04487909_11543</name>
</gene>
<protein>
    <submittedName>
        <fullName evidence="1">Cytoplasmic protein</fullName>
    </submittedName>
</protein>
<reference evidence="2 4" key="2">
    <citation type="submission" date="2016-10" db="EMBL/GenBank/DDBJ databases">
        <authorList>
            <person name="de Groot N.N."/>
        </authorList>
    </citation>
    <scope>NUCLEOTIDE SEQUENCE [LARGE SCALE GENOMIC DNA]</scope>
    <source>
        <strain evidence="2 4">DSM 2895</strain>
    </source>
</reference>
<dbReference type="RefSeq" id="WP_043067124.1">
    <property type="nucleotide sequence ID" value="NZ_BJOA01000179.1"/>
</dbReference>
<dbReference type="STRING" id="47500.AF333_29565"/>
<dbReference type="EMBL" id="LGUG01000013">
    <property type="protein sequence ID" value="KON84112.1"/>
    <property type="molecule type" value="Genomic_DNA"/>
</dbReference>
<dbReference type="InterPro" id="IPR025335">
    <property type="entry name" value="DUF4241"/>
</dbReference>
<dbReference type="OrthoDB" id="9789980at2"/>
<proteinExistence type="predicted"/>
<keyword evidence="3" id="KW-1185">Reference proteome</keyword>
<dbReference type="EMBL" id="FNED01000015">
    <property type="protein sequence ID" value="SDJ29501.1"/>
    <property type="molecule type" value="Genomic_DNA"/>
</dbReference>
<reference evidence="1 3" key="1">
    <citation type="submission" date="2015-07" db="EMBL/GenBank/DDBJ databases">
        <title>Fjat-14205 dsm 2895.</title>
        <authorList>
            <person name="Liu B."/>
            <person name="Wang J."/>
            <person name="Zhu Y."/>
            <person name="Liu G."/>
            <person name="Chen Q."/>
            <person name="Chen Z."/>
            <person name="Lan J."/>
            <person name="Che J."/>
            <person name="Ge C."/>
            <person name="Shi H."/>
            <person name="Pan Z."/>
            <person name="Liu X."/>
        </authorList>
    </citation>
    <scope>NUCLEOTIDE SEQUENCE [LARGE SCALE GENOMIC DNA]</scope>
    <source>
        <strain evidence="1 3">DSM 2895</strain>
    </source>
</reference>
<accession>A0A0D1V1H0</accession>
<evidence type="ECO:0000313" key="1">
    <source>
        <dbReference type="EMBL" id="KON84112.1"/>
    </source>
</evidence>
<dbReference type="GeneID" id="42309280"/>
<name>A0A0D1V1H0_ANEMI</name>
<sequence length="202" mass="22875">MSKLLSELSKPSSETLRPEILEQLKIVSGKIVACDPLISHNKPFKQTIQPGTYSIVAWWHKEEERIAATELKLFNARPVRWEMATKSGQNVNELQEGYIFGYPVDTGLGCFADMEAIDKLTELEAKLELELGDDFISLYDNVIDDVLTEHDDDWGNFIVCENTGLNIIIFRSGYGDGFYASYWGIDEKGRIVSLITDFNILD</sequence>
<dbReference type="Proteomes" id="UP000037269">
    <property type="component" value="Unassembled WGS sequence"/>
</dbReference>
<evidence type="ECO:0000313" key="3">
    <source>
        <dbReference type="Proteomes" id="UP000037269"/>
    </source>
</evidence>
<dbReference type="Proteomes" id="UP000182836">
    <property type="component" value="Unassembled WGS sequence"/>
</dbReference>